<feature type="compositionally biased region" description="Basic residues" evidence="1">
    <location>
        <begin position="60"/>
        <end position="69"/>
    </location>
</feature>
<evidence type="ECO:0000313" key="2">
    <source>
        <dbReference type="EMBL" id="PWN98472.1"/>
    </source>
</evidence>
<dbReference type="GeneID" id="37271635"/>
<accession>A0A316ZC16</accession>
<dbReference type="RefSeq" id="XP_025598751.1">
    <property type="nucleotide sequence ID" value="XM_025744091.1"/>
</dbReference>
<protein>
    <submittedName>
        <fullName evidence="2">Uncharacterized protein</fullName>
    </submittedName>
</protein>
<sequence length="167" mass="18770">MHKAGQHIEKKLNDHGYIIARSADQAEQSERGLKHWMDEHGYVFIRSAADEASELEARKSKSKSKKPKKNKEEEEPAPARGGRARLRLGGRDIEDLGAREAAQADELMARGLGHWLKEKIGLHPAQIVDGQQAPPNPNAVPRRALDDDLAARGKFKEWLDYQLTRPL</sequence>
<dbReference type="Proteomes" id="UP000245946">
    <property type="component" value="Unassembled WGS sequence"/>
</dbReference>
<name>A0A316ZC16_9BASI</name>
<gene>
    <name evidence="2" type="ORF">FA09DRAFT_338337</name>
</gene>
<proteinExistence type="predicted"/>
<evidence type="ECO:0000256" key="1">
    <source>
        <dbReference type="SAM" id="MobiDB-lite"/>
    </source>
</evidence>
<keyword evidence="3" id="KW-1185">Reference proteome</keyword>
<reference evidence="2 3" key="1">
    <citation type="journal article" date="2018" name="Mol. Biol. Evol.">
        <title>Broad Genomic Sampling Reveals a Smut Pathogenic Ancestry of the Fungal Clade Ustilaginomycotina.</title>
        <authorList>
            <person name="Kijpornyongpan T."/>
            <person name="Mondo S.J."/>
            <person name="Barry K."/>
            <person name="Sandor L."/>
            <person name="Lee J."/>
            <person name="Lipzen A."/>
            <person name="Pangilinan J."/>
            <person name="LaButti K."/>
            <person name="Hainaut M."/>
            <person name="Henrissat B."/>
            <person name="Grigoriev I.V."/>
            <person name="Spatafora J.W."/>
            <person name="Aime M.C."/>
        </authorList>
    </citation>
    <scope>NUCLEOTIDE SEQUENCE [LARGE SCALE GENOMIC DNA]</scope>
    <source>
        <strain evidence="2 3">MCA 4186</strain>
    </source>
</reference>
<evidence type="ECO:0000313" key="3">
    <source>
        <dbReference type="Proteomes" id="UP000245946"/>
    </source>
</evidence>
<feature type="region of interest" description="Disordered" evidence="1">
    <location>
        <begin position="53"/>
        <end position="91"/>
    </location>
</feature>
<dbReference type="EMBL" id="KZ819291">
    <property type="protein sequence ID" value="PWN98472.1"/>
    <property type="molecule type" value="Genomic_DNA"/>
</dbReference>
<dbReference type="AlphaFoldDB" id="A0A316ZC16"/>
<organism evidence="2 3">
    <name type="scientific">Tilletiopsis washingtonensis</name>
    <dbReference type="NCBI Taxonomy" id="58919"/>
    <lineage>
        <taxon>Eukaryota</taxon>
        <taxon>Fungi</taxon>
        <taxon>Dikarya</taxon>
        <taxon>Basidiomycota</taxon>
        <taxon>Ustilaginomycotina</taxon>
        <taxon>Exobasidiomycetes</taxon>
        <taxon>Entylomatales</taxon>
        <taxon>Entylomatales incertae sedis</taxon>
        <taxon>Tilletiopsis</taxon>
    </lineage>
</organism>